<dbReference type="AlphaFoldDB" id="A0A8K0HG90"/>
<keyword evidence="3" id="KW-1185">Reference proteome</keyword>
<evidence type="ECO:0000313" key="2">
    <source>
        <dbReference type="EMBL" id="KAF3452191.1"/>
    </source>
</evidence>
<comment type="caution">
    <text evidence="2">The sequence shown here is derived from an EMBL/GenBank/DDBJ whole genome shotgun (WGS) entry which is preliminary data.</text>
</comment>
<dbReference type="OrthoDB" id="1748581at2759"/>
<sequence>MFAFLSQVMVTRRRLEPRNMLTKTSELRVRSVEGTTLPPRKKNSPALQPTDPVDHITGRERVTLEIESSMSGNKAGLRTDNPAKGLKSSFIKPAPFNKNKLPALQRDNLSLSRRPRRRGPTEFFPEGQAVVPGRSVRSSEEESLTPIGVSSGLRACSCKTIKRNEMSPWRDMQVTYATITTASLGIVVILLSRSESRETITGADD</sequence>
<feature type="region of interest" description="Disordered" evidence="1">
    <location>
        <begin position="31"/>
        <end position="54"/>
    </location>
</feature>
<gene>
    <name evidence="2" type="ORF">FNV43_RR08289</name>
</gene>
<dbReference type="EMBL" id="VOIH02000003">
    <property type="protein sequence ID" value="KAF3452191.1"/>
    <property type="molecule type" value="Genomic_DNA"/>
</dbReference>
<accession>A0A8K0HG90</accession>
<evidence type="ECO:0000313" key="3">
    <source>
        <dbReference type="Proteomes" id="UP000796880"/>
    </source>
</evidence>
<feature type="region of interest" description="Disordered" evidence="1">
    <location>
        <begin position="109"/>
        <end position="143"/>
    </location>
</feature>
<protein>
    <submittedName>
        <fullName evidence="2">Uncharacterized protein</fullName>
    </submittedName>
</protein>
<reference evidence="2" key="1">
    <citation type="submission" date="2020-03" db="EMBL/GenBank/DDBJ databases">
        <title>A high-quality chromosome-level genome assembly of a woody plant with both climbing and erect habits, Rhamnella rubrinervis.</title>
        <authorList>
            <person name="Lu Z."/>
            <person name="Yang Y."/>
            <person name="Zhu X."/>
            <person name="Sun Y."/>
        </authorList>
    </citation>
    <scope>NUCLEOTIDE SEQUENCE</scope>
    <source>
        <strain evidence="2">BYM</strain>
        <tissue evidence="2">Leaf</tissue>
    </source>
</reference>
<evidence type="ECO:0000256" key="1">
    <source>
        <dbReference type="SAM" id="MobiDB-lite"/>
    </source>
</evidence>
<organism evidence="2 3">
    <name type="scientific">Rhamnella rubrinervis</name>
    <dbReference type="NCBI Taxonomy" id="2594499"/>
    <lineage>
        <taxon>Eukaryota</taxon>
        <taxon>Viridiplantae</taxon>
        <taxon>Streptophyta</taxon>
        <taxon>Embryophyta</taxon>
        <taxon>Tracheophyta</taxon>
        <taxon>Spermatophyta</taxon>
        <taxon>Magnoliopsida</taxon>
        <taxon>eudicotyledons</taxon>
        <taxon>Gunneridae</taxon>
        <taxon>Pentapetalae</taxon>
        <taxon>rosids</taxon>
        <taxon>fabids</taxon>
        <taxon>Rosales</taxon>
        <taxon>Rhamnaceae</taxon>
        <taxon>rhamnoid group</taxon>
        <taxon>Rhamneae</taxon>
        <taxon>Rhamnella</taxon>
    </lineage>
</organism>
<dbReference type="Proteomes" id="UP000796880">
    <property type="component" value="Unassembled WGS sequence"/>
</dbReference>
<name>A0A8K0HG90_9ROSA</name>
<proteinExistence type="predicted"/>